<accession>A0A4E0RQ46</accession>
<protein>
    <submittedName>
        <fullName evidence="1">Uncharacterized protein</fullName>
    </submittedName>
</protein>
<keyword evidence="2" id="KW-1185">Reference proteome</keyword>
<reference evidence="1" key="1">
    <citation type="submission" date="2019-03" db="EMBL/GenBank/DDBJ databases">
        <title>Improved annotation for the trematode Fasciola hepatica.</title>
        <authorList>
            <person name="Choi Y.-J."/>
            <person name="Martin J."/>
            <person name="Mitreva M."/>
        </authorList>
    </citation>
    <scope>NUCLEOTIDE SEQUENCE [LARGE SCALE GENOMIC DNA]</scope>
</reference>
<dbReference type="AlphaFoldDB" id="A0A4E0RQ46"/>
<comment type="caution">
    <text evidence="1">The sequence shown here is derived from an EMBL/GenBank/DDBJ whole genome shotgun (WGS) entry which is preliminary data.</text>
</comment>
<gene>
    <name evidence="1" type="ORF">D915_006658</name>
</gene>
<dbReference type="EMBL" id="JXXN02002584">
    <property type="protein sequence ID" value="THD22707.1"/>
    <property type="molecule type" value="Genomic_DNA"/>
</dbReference>
<organism evidence="1 2">
    <name type="scientific">Fasciola hepatica</name>
    <name type="common">Liver fluke</name>
    <dbReference type="NCBI Taxonomy" id="6192"/>
    <lineage>
        <taxon>Eukaryota</taxon>
        <taxon>Metazoa</taxon>
        <taxon>Spiralia</taxon>
        <taxon>Lophotrochozoa</taxon>
        <taxon>Platyhelminthes</taxon>
        <taxon>Trematoda</taxon>
        <taxon>Digenea</taxon>
        <taxon>Plagiorchiida</taxon>
        <taxon>Echinostomata</taxon>
        <taxon>Echinostomatoidea</taxon>
        <taxon>Fasciolidae</taxon>
        <taxon>Fasciola</taxon>
    </lineage>
</organism>
<sequence length="137" mass="15590">MTNTGSLSPNLYEPQAGASGVIPMAKDCQHYMGSRTTIMSNNDDFKFDFALDVVAADWRREDLVEPDEDDMTDRQASDTKANSVQSFFETQIHGNAYFTITDPVKTKQEWIINRRAVKSDIQSEVRMLVRKKLHNAK</sequence>
<evidence type="ECO:0000313" key="1">
    <source>
        <dbReference type="EMBL" id="THD22707.1"/>
    </source>
</evidence>
<evidence type="ECO:0000313" key="2">
    <source>
        <dbReference type="Proteomes" id="UP000230066"/>
    </source>
</evidence>
<name>A0A4E0RQ46_FASHE</name>
<proteinExistence type="predicted"/>
<dbReference type="Proteomes" id="UP000230066">
    <property type="component" value="Unassembled WGS sequence"/>
</dbReference>